<evidence type="ECO:0000313" key="2">
    <source>
        <dbReference type="EMBL" id="PFX12457.1"/>
    </source>
</evidence>
<dbReference type="InterPro" id="IPR036691">
    <property type="entry name" value="Endo/exonu/phosph_ase_sf"/>
</dbReference>
<sequence>MKTATTAAARKMATGHTFYCSPIFIVILAYCLIFKGLISFRLRQSCPETRLHLPGSLADVEKTRGFDALLKRRVRHLDSGTRVKGYFATGVTRYSNSTSTFNISGLINCGDVELNPGPDQPSSTTRKNLVWKFPCKLFMLNVRSPRNKIDDVTALLLMDSFDIVALTETWLSDDFSDSELQLDGYNNFAATDVTGEEDLRTNPKKFWSFHSLKSKARRIPPIVTYRLGSASDPAEKAFLFNECFSSVFTSLSVDHATLRNNVTHPDLSMNVSTSALEVRLGGVPQEWKTANITPVLKSDNKTMAENYGSVSLLCVPSKYQEKIIHNAIFQRVAPYLHDWQHGFIKGRSCVTGVNLRDVDFMKPPPAGNVDPKIEAAMKELVDRYRPVRQRTVRSETTKDKAGALPPAVYSSMPLCTAVTFQEDVQDNPGTGNEERVDQDTDIPRAIDEVPRITFVDESILGVVAVVAVDDVTDLPEQEDEFDTESEGDADNDTDIAFSRFGRAIRAHFCLNL</sequence>
<dbReference type="PANTHER" id="PTHR33395">
    <property type="entry name" value="TRANSCRIPTASE, PUTATIVE-RELATED-RELATED"/>
    <property type="match status" value="1"/>
</dbReference>
<accession>A0A2B4R7X4</accession>
<dbReference type="AlphaFoldDB" id="A0A2B4R7X4"/>
<name>A0A2B4R7X4_STYPI</name>
<protein>
    <recommendedName>
        <fullName evidence="4">Endonuclease/exonuclease/phosphatase domain-containing protein</fullName>
    </recommendedName>
</protein>
<proteinExistence type="predicted"/>
<keyword evidence="1" id="KW-0812">Transmembrane</keyword>
<reference evidence="3" key="1">
    <citation type="journal article" date="2017" name="bioRxiv">
        <title>Comparative analysis of the genomes of Stylophora pistillata and Acropora digitifera provides evidence for extensive differences between species of corals.</title>
        <authorList>
            <person name="Voolstra C.R."/>
            <person name="Li Y."/>
            <person name="Liew Y.J."/>
            <person name="Baumgarten S."/>
            <person name="Zoccola D."/>
            <person name="Flot J.-F."/>
            <person name="Tambutte S."/>
            <person name="Allemand D."/>
            <person name="Aranda M."/>
        </authorList>
    </citation>
    <scope>NUCLEOTIDE SEQUENCE [LARGE SCALE GENOMIC DNA]</scope>
</reference>
<dbReference type="EMBL" id="LSMT01001359">
    <property type="protein sequence ID" value="PFX12457.1"/>
    <property type="molecule type" value="Genomic_DNA"/>
</dbReference>
<evidence type="ECO:0000256" key="1">
    <source>
        <dbReference type="SAM" id="Phobius"/>
    </source>
</evidence>
<gene>
    <name evidence="2" type="ORF">AWC38_SpisGene23584</name>
</gene>
<evidence type="ECO:0000313" key="3">
    <source>
        <dbReference type="Proteomes" id="UP000225706"/>
    </source>
</evidence>
<organism evidence="2 3">
    <name type="scientific">Stylophora pistillata</name>
    <name type="common">Smooth cauliflower coral</name>
    <dbReference type="NCBI Taxonomy" id="50429"/>
    <lineage>
        <taxon>Eukaryota</taxon>
        <taxon>Metazoa</taxon>
        <taxon>Cnidaria</taxon>
        <taxon>Anthozoa</taxon>
        <taxon>Hexacorallia</taxon>
        <taxon>Scleractinia</taxon>
        <taxon>Astrocoeniina</taxon>
        <taxon>Pocilloporidae</taxon>
        <taxon>Stylophora</taxon>
    </lineage>
</organism>
<dbReference type="Proteomes" id="UP000225706">
    <property type="component" value="Unassembled WGS sequence"/>
</dbReference>
<dbReference type="Gene3D" id="3.60.10.10">
    <property type="entry name" value="Endonuclease/exonuclease/phosphatase"/>
    <property type="match status" value="1"/>
</dbReference>
<dbReference type="PANTHER" id="PTHR33395:SF22">
    <property type="entry name" value="REVERSE TRANSCRIPTASE DOMAIN-CONTAINING PROTEIN"/>
    <property type="match status" value="1"/>
</dbReference>
<comment type="caution">
    <text evidence="2">The sequence shown here is derived from an EMBL/GenBank/DDBJ whole genome shotgun (WGS) entry which is preliminary data.</text>
</comment>
<keyword evidence="3" id="KW-1185">Reference proteome</keyword>
<evidence type="ECO:0008006" key="4">
    <source>
        <dbReference type="Google" id="ProtNLM"/>
    </source>
</evidence>
<feature type="transmembrane region" description="Helical" evidence="1">
    <location>
        <begin position="18"/>
        <end position="38"/>
    </location>
</feature>
<keyword evidence="1" id="KW-0472">Membrane</keyword>
<keyword evidence="1" id="KW-1133">Transmembrane helix</keyword>